<sequence>MQLRKPRQTFKSDTINDDRTLYKIQHSLEEIKIQMRELNKEVEQDRKASNKVDIKLKPNDINKMLTTGRDPELMEMRLGFNPLKENEEMTNRRKSKLFWNNVTKGNFAVKDYLKIKNPNAKSKSKFQDFIKRGSRYVQFSKESTKTLSHFPNRKTKGRSPINLFDRNKSVSKVKDFMSPKVSSSGLNIFIKPKGSSQGSDNGARDSRSKNTNKRKTLGIDFGLGINNKISSAPQIGQDDDRIEDNLRRPVYNVRGRLKDDHVQIPIPSKKISDYQRMSKKAIPSIKNCQRISSFSSQDFTHSPSINHQNSNDYLEVGTPRVEDESYSSENLHEDLFNKMAGNSHKIRKYIRRKSCECTACGGPDMKKKLGHQIVFENEYMQKDSKNGEGFKDLLPQIEDISNSQNLESVSVSNQYNIKVDKYSSESSEESKSDVKDPMCLQASPELDKEDGRRLSGRGMNFFKTVFEQHHQRNKIQRLATVVKIAEKHQGKQAKKNNDFIKKLKEEIKNTRVAEKEMKEPSRGCSDSQKSFLFEEFSNNKISMIPRVNSMGLTNKITPQSLQMSRRASWNPGVRNDFNIRINTFNEATNKLPSRLDTFSSKIKEMEDSIISDDISSSDSNEGTETLNILTPTSDNQTEKITQKSGLHKSTEKLQKNKKGHEKSNIFDINMRKRKNDKLKDLCDSKPKYLPTMSKVKRVHKSHTSLKSKRSKYLNFPKMAESPFTKKNNRERNSSKFKALITSSVRNNQKTAPIGSKRSHITLCKRMKPNPYTKSDKKKNGELSSRLGSPLRSPTEISSPIFTKQDLLLRKRKMMDYSKFQRRELQSPKRIIRSSRIFSSPSLLLRNRVQQNSFLNGEKYKTLSKGIHKAYK</sequence>
<evidence type="ECO:0000256" key="2">
    <source>
        <dbReference type="SAM" id="MobiDB-lite"/>
    </source>
</evidence>
<protein>
    <submittedName>
        <fullName evidence="3">Uncharacterized protein</fullName>
    </submittedName>
</protein>
<comment type="caution">
    <text evidence="3">The sequence shown here is derived from an EMBL/GenBank/DDBJ whole genome shotgun (WGS) entry which is preliminary data.</text>
</comment>
<feature type="region of interest" description="Disordered" evidence="2">
    <location>
        <begin position="422"/>
        <end position="453"/>
    </location>
</feature>
<feature type="compositionally biased region" description="Low complexity" evidence="2">
    <location>
        <begin position="782"/>
        <end position="793"/>
    </location>
</feature>
<feature type="region of interest" description="Disordered" evidence="2">
    <location>
        <begin position="747"/>
        <end position="796"/>
    </location>
</feature>
<evidence type="ECO:0000256" key="1">
    <source>
        <dbReference type="SAM" id="Coils"/>
    </source>
</evidence>
<dbReference type="AlphaFoldDB" id="A0AAD1XM77"/>
<reference evidence="3" key="1">
    <citation type="submission" date="2023-07" db="EMBL/GenBank/DDBJ databases">
        <authorList>
            <consortium name="AG Swart"/>
            <person name="Singh M."/>
            <person name="Singh A."/>
            <person name="Seah K."/>
            <person name="Emmerich C."/>
        </authorList>
    </citation>
    <scope>NUCLEOTIDE SEQUENCE</scope>
    <source>
        <strain evidence="3">DP1</strain>
    </source>
</reference>
<gene>
    <name evidence="3" type="ORF">ECRASSUSDP1_LOCUS16793</name>
</gene>
<feature type="compositionally biased region" description="Basic residues" evidence="2">
    <location>
        <begin position="756"/>
        <end position="767"/>
    </location>
</feature>
<organism evidence="3 4">
    <name type="scientific">Euplotes crassus</name>
    <dbReference type="NCBI Taxonomy" id="5936"/>
    <lineage>
        <taxon>Eukaryota</taxon>
        <taxon>Sar</taxon>
        <taxon>Alveolata</taxon>
        <taxon>Ciliophora</taxon>
        <taxon>Intramacronucleata</taxon>
        <taxon>Spirotrichea</taxon>
        <taxon>Hypotrichia</taxon>
        <taxon>Euplotida</taxon>
        <taxon>Euplotidae</taxon>
        <taxon>Moneuplotes</taxon>
    </lineage>
</organism>
<feature type="compositionally biased region" description="Basic and acidic residues" evidence="2">
    <location>
        <begin position="422"/>
        <end position="436"/>
    </location>
</feature>
<keyword evidence="1" id="KW-0175">Coiled coil</keyword>
<evidence type="ECO:0000313" key="3">
    <source>
        <dbReference type="EMBL" id="CAI2375431.1"/>
    </source>
</evidence>
<dbReference type="Proteomes" id="UP001295684">
    <property type="component" value="Unassembled WGS sequence"/>
</dbReference>
<accession>A0AAD1XM77</accession>
<evidence type="ECO:0000313" key="4">
    <source>
        <dbReference type="Proteomes" id="UP001295684"/>
    </source>
</evidence>
<feature type="region of interest" description="Disordered" evidence="2">
    <location>
        <begin position="144"/>
        <end position="164"/>
    </location>
</feature>
<keyword evidence="4" id="KW-1185">Reference proteome</keyword>
<name>A0AAD1XM77_EUPCR</name>
<feature type="region of interest" description="Disordered" evidence="2">
    <location>
        <begin position="612"/>
        <end position="664"/>
    </location>
</feature>
<proteinExistence type="predicted"/>
<feature type="region of interest" description="Disordered" evidence="2">
    <location>
        <begin position="187"/>
        <end position="215"/>
    </location>
</feature>
<feature type="coiled-coil region" evidence="1">
    <location>
        <begin position="21"/>
        <end position="48"/>
    </location>
</feature>
<feature type="compositionally biased region" description="Polar residues" evidence="2">
    <location>
        <begin position="620"/>
        <end position="635"/>
    </location>
</feature>
<dbReference type="EMBL" id="CAMPGE010016911">
    <property type="protein sequence ID" value="CAI2375431.1"/>
    <property type="molecule type" value="Genomic_DNA"/>
</dbReference>